<dbReference type="SUPFAM" id="SSF53300">
    <property type="entry name" value="vWA-like"/>
    <property type="match status" value="1"/>
</dbReference>
<feature type="compositionally biased region" description="Low complexity" evidence="1">
    <location>
        <begin position="40"/>
        <end position="53"/>
    </location>
</feature>
<protein>
    <recommendedName>
        <fullName evidence="2">VWFA domain-containing protein</fullName>
    </recommendedName>
</protein>
<evidence type="ECO:0000313" key="3">
    <source>
        <dbReference type="EMBL" id="RDW74987.1"/>
    </source>
</evidence>
<dbReference type="PROSITE" id="PS50234">
    <property type="entry name" value="VWFA"/>
    <property type="match status" value="1"/>
</dbReference>
<name>A0A3D8RLQ1_9HELO</name>
<comment type="caution">
    <text evidence="3">The sequence shown here is derived from an EMBL/GenBank/DDBJ whole genome shotgun (WGS) entry which is preliminary data.</text>
</comment>
<feature type="region of interest" description="Disordered" evidence="1">
    <location>
        <begin position="1"/>
        <end position="92"/>
    </location>
</feature>
<dbReference type="STRING" id="1849047.A0A3D8RLQ1"/>
<gene>
    <name evidence="3" type="ORF">BP6252_06129</name>
</gene>
<sequence length="407" mass="43513">MQHAIPTSSAWSFAHLDETMPSSRRSSVFGSLRKLGRKNSNSSTRTSSTALSTEQRTPRRLRVETATSNTVARSPSPSPFGPNPSPATRRPGNFTLVRASRSMLTITDRPGMNAFTVPSNEPPPAYTASASPSPLSPAPVELPSPVPAPNYTVQPAGSGEDPYTFLETFDTTLLIDDSGSMAGRSWREVSQALSIIAPIITQHDSDGMDCYFLNHKSTDSGAPLEGAAPGGYRKIRRAETITEIFERVRPQGGTPTGIRIHHILKPYLAKLETEVAAGREMKPLNLIVLTDGVPSDDVESVLLSAAKKLDKLDAPPFQIGVQFFQVGNEEGAKEALQELDDELSELVEGGVRDMVDTVTWTGGAAASEGGVGLTGEGILKALLGAVVRRLDRRRASGEVPRSQAQAS</sequence>
<evidence type="ECO:0000313" key="4">
    <source>
        <dbReference type="Proteomes" id="UP000256645"/>
    </source>
</evidence>
<dbReference type="AlphaFoldDB" id="A0A3D8RLQ1"/>
<dbReference type="SMART" id="SM00327">
    <property type="entry name" value="VWA"/>
    <property type="match status" value="1"/>
</dbReference>
<evidence type="ECO:0000259" key="2">
    <source>
        <dbReference type="PROSITE" id="PS50234"/>
    </source>
</evidence>
<evidence type="ECO:0000256" key="1">
    <source>
        <dbReference type="SAM" id="MobiDB-lite"/>
    </source>
</evidence>
<keyword evidence="4" id="KW-1185">Reference proteome</keyword>
<organism evidence="3 4">
    <name type="scientific">Coleophoma cylindrospora</name>
    <dbReference type="NCBI Taxonomy" id="1849047"/>
    <lineage>
        <taxon>Eukaryota</taxon>
        <taxon>Fungi</taxon>
        <taxon>Dikarya</taxon>
        <taxon>Ascomycota</taxon>
        <taxon>Pezizomycotina</taxon>
        <taxon>Leotiomycetes</taxon>
        <taxon>Helotiales</taxon>
        <taxon>Dermateaceae</taxon>
        <taxon>Coleophoma</taxon>
    </lineage>
</organism>
<dbReference type="PANTHER" id="PTHR34706">
    <property type="entry name" value="SLR1338 PROTEIN"/>
    <property type="match status" value="1"/>
</dbReference>
<dbReference type="InterPro" id="IPR036465">
    <property type="entry name" value="vWFA_dom_sf"/>
</dbReference>
<feature type="compositionally biased region" description="Polar residues" evidence="1">
    <location>
        <begin position="1"/>
        <end position="11"/>
    </location>
</feature>
<dbReference type="Proteomes" id="UP000256645">
    <property type="component" value="Unassembled WGS sequence"/>
</dbReference>
<feature type="compositionally biased region" description="Pro residues" evidence="1">
    <location>
        <begin position="76"/>
        <end position="85"/>
    </location>
</feature>
<dbReference type="InterPro" id="IPR002035">
    <property type="entry name" value="VWF_A"/>
</dbReference>
<dbReference type="OrthoDB" id="2142040at2759"/>
<accession>A0A3D8RLQ1</accession>
<dbReference type="Pfam" id="PF00092">
    <property type="entry name" value="VWA"/>
    <property type="match status" value="1"/>
</dbReference>
<dbReference type="EMBL" id="PDLM01000006">
    <property type="protein sequence ID" value="RDW74987.1"/>
    <property type="molecule type" value="Genomic_DNA"/>
</dbReference>
<proteinExistence type="predicted"/>
<dbReference type="Gene3D" id="3.40.50.410">
    <property type="entry name" value="von Willebrand factor, type A domain"/>
    <property type="match status" value="1"/>
</dbReference>
<reference evidence="3 4" key="1">
    <citation type="journal article" date="2018" name="IMA Fungus">
        <title>IMA Genome-F 9: Draft genome sequence of Annulohypoxylon stygium, Aspergillus mulundensis, Berkeleyomyces basicola (syn. Thielaviopsis basicola), Ceratocystis smalleyi, two Cercospora beticola strains, Coleophoma cylindrospora, Fusarium fracticaudum, Phialophora cf. hyalina, and Morchella septimelata.</title>
        <authorList>
            <person name="Wingfield B.D."/>
            <person name="Bills G.F."/>
            <person name="Dong Y."/>
            <person name="Huang W."/>
            <person name="Nel W.J."/>
            <person name="Swalarsk-Parry B.S."/>
            <person name="Vaghefi N."/>
            <person name="Wilken P.M."/>
            <person name="An Z."/>
            <person name="de Beer Z.W."/>
            <person name="De Vos L."/>
            <person name="Chen L."/>
            <person name="Duong T.A."/>
            <person name="Gao Y."/>
            <person name="Hammerbacher A."/>
            <person name="Kikkert J.R."/>
            <person name="Li Y."/>
            <person name="Li H."/>
            <person name="Li K."/>
            <person name="Li Q."/>
            <person name="Liu X."/>
            <person name="Ma X."/>
            <person name="Naidoo K."/>
            <person name="Pethybridge S.J."/>
            <person name="Sun J."/>
            <person name="Steenkamp E.T."/>
            <person name="van der Nest M.A."/>
            <person name="van Wyk S."/>
            <person name="Wingfield M.J."/>
            <person name="Xiong C."/>
            <person name="Yue Q."/>
            <person name="Zhang X."/>
        </authorList>
    </citation>
    <scope>NUCLEOTIDE SEQUENCE [LARGE SCALE GENOMIC DNA]</scope>
    <source>
        <strain evidence="3 4">BP6252</strain>
    </source>
</reference>
<feature type="compositionally biased region" description="Polar residues" evidence="1">
    <location>
        <begin position="20"/>
        <end position="29"/>
    </location>
</feature>
<feature type="region of interest" description="Disordered" evidence="1">
    <location>
        <begin position="110"/>
        <end position="145"/>
    </location>
</feature>
<feature type="compositionally biased region" description="Pro residues" evidence="1">
    <location>
        <begin position="134"/>
        <end position="145"/>
    </location>
</feature>
<dbReference type="PANTHER" id="PTHR34706:SF1">
    <property type="entry name" value="VWFA DOMAIN-CONTAINING PROTEIN"/>
    <property type="match status" value="1"/>
</dbReference>
<feature type="domain" description="VWFA" evidence="2">
    <location>
        <begin position="170"/>
        <end position="346"/>
    </location>
</feature>